<feature type="domain" description="Glycosyltransferase 2-like" evidence="1">
    <location>
        <begin position="45"/>
        <end position="171"/>
    </location>
</feature>
<protein>
    <submittedName>
        <fullName evidence="2">Glycosyl transferase</fullName>
    </submittedName>
</protein>
<reference evidence="3" key="1">
    <citation type="submission" date="2017-08" db="EMBL/GenBank/DDBJ databases">
        <title>A dynamic microbial community with high functional redundancy inhabits the cold, oxic subseafloor aquifer.</title>
        <authorList>
            <person name="Tully B.J."/>
            <person name="Wheat C.G."/>
            <person name="Glazer B.T."/>
            <person name="Huber J.A."/>
        </authorList>
    </citation>
    <scope>NUCLEOTIDE SEQUENCE [LARGE SCALE GENOMIC DNA]</scope>
</reference>
<dbReference type="AlphaFoldDB" id="A0A2A4T442"/>
<dbReference type="EMBL" id="NVSR01000042">
    <property type="protein sequence ID" value="PCI28039.1"/>
    <property type="molecule type" value="Genomic_DNA"/>
</dbReference>
<evidence type="ECO:0000313" key="3">
    <source>
        <dbReference type="Proteomes" id="UP000218113"/>
    </source>
</evidence>
<dbReference type="Gene3D" id="3.90.550.10">
    <property type="entry name" value="Spore Coat Polysaccharide Biosynthesis Protein SpsA, Chain A"/>
    <property type="match status" value="1"/>
</dbReference>
<dbReference type="PANTHER" id="PTHR22916">
    <property type="entry name" value="GLYCOSYLTRANSFERASE"/>
    <property type="match status" value="1"/>
</dbReference>
<name>A0A2A4T442_9DELT</name>
<evidence type="ECO:0000259" key="1">
    <source>
        <dbReference type="Pfam" id="PF00535"/>
    </source>
</evidence>
<keyword evidence="2" id="KW-0808">Transferase</keyword>
<dbReference type="Pfam" id="PF00535">
    <property type="entry name" value="Glycos_transf_2"/>
    <property type="match status" value="1"/>
</dbReference>
<dbReference type="PANTHER" id="PTHR22916:SF3">
    <property type="entry name" value="UDP-GLCNAC:BETAGAL BETA-1,3-N-ACETYLGLUCOSAMINYLTRANSFERASE-LIKE PROTEIN 1"/>
    <property type="match status" value="1"/>
</dbReference>
<evidence type="ECO:0000313" key="2">
    <source>
        <dbReference type="EMBL" id="PCI28039.1"/>
    </source>
</evidence>
<dbReference type="InterPro" id="IPR001173">
    <property type="entry name" value="Glyco_trans_2-like"/>
</dbReference>
<dbReference type="Proteomes" id="UP000218113">
    <property type="component" value="Unassembled WGS sequence"/>
</dbReference>
<organism evidence="2 3">
    <name type="scientific">SAR324 cluster bacterium</name>
    <dbReference type="NCBI Taxonomy" id="2024889"/>
    <lineage>
        <taxon>Bacteria</taxon>
        <taxon>Deltaproteobacteria</taxon>
        <taxon>SAR324 cluster</taxon>
    </lineage>
</organism>
<comment type="caution">
    <text evidence="2">The sequence shown here is derived from an EMBL/GenBank/DDBJ whole genome shotgun (WGS) entry which is preliminary data.</text>
</comment>
<accession>A0A2A4T442</accession>
<gene>
    <name evidence="2" type="ORF">COB67_07235</name>
</gene>
<dbReference type="CDD" id="cd06433">
    <property type="entry name" value="GT_2_WfgS_like"/>
    <property type="match status" value="1"/>
</dbReference>
<proteinExistence type="predicted"/>
<dbReference type="InterPro" id="IPR029044">
    <property type="entry name" value="Nucleotide-diphossugar_trans"/>
</dbReference>
<sequence>MMINNVDDKFETFLLLSKRNDRKGEGGLRKKGYSKRSYKNKPLISIVTVVFNGEEFLEETIQSVANQTYDNVEYIIIDGGSVDETLDIIKKYEEQIDYWVSEKDNGIYDAMNKAIEVYFGEYIWFLNAGDTIYDSNVITNMFHCSVDADIFYGATQLVDQDGEFIKLIKQPENFNLKSLTKGMVVSHQSVVVKRKFVFPYNLKYKFVSDHDWLINASRDAKSFQDTSLTMSKYLLDGFSQNNFFGCWKDRLAIVSMQYGRSVLLLNYILFIKALLKNTLKKALQSFGLLK</sequence>
<dbReference type="GO" id="GO:0016758">
    <property type="term" value="F:hexosyltransferase activity"/>
    <property type="evidence" value="ECO:0007669"/>
    <property type="project" value="UniProtKB-ARBA"/>
</dbReference>
<dbReference type="SUPFAM" id="SSF53448">
    <property type="entry name" value="Nucleotide-diphospho-sugar transferases"/>
    <property type="match status" value="1"/>
</dbReference>